<accession>A0A942T2X1</accession>
<name>A0A942T2X1_9BACI</name>
<sequence length="110" mass="12677">MKTKDEQSMLAFCFIRVKRPKNFKNRETFFCPSRIYEYERLGGYGCSKKSLNQFLRTSFIIKSMGLQVIIGKKRTIISTARWGIITIKRSIKAAASCLVSLAVNCEKKVR</sequence>
<organism evidence="1">
    <name type="scientific">Neobacillus citreus</name>
    <dbReference type="NCBI Taxonomy" id="2833578"/>
    <lineage>
        <taxon>Bacteria</taxon>
        <taxon>Bacillati</taxon>
        <taxon>Bacillota</taxon>
        <taxon>Bacilli</taxon>
        <taxon>Bacillales</taxon>
        <taxon>Bacillaceae</taxon>
        <taxon>Neobacillus</taxon>
    </lineage>
</organism>
<evidence type="ECO:0000313" key="1">
    <source>
        <dbReference type="EMBL" id="MBS4185325.1"/>
    </source>
</evidence>
<reference evidence="1" key="1">
    <citation type="submission" date="2021-05" db="EMBL/GenBank/DDBJ databases">
        <title>Novel Bacillus species.</title>
        <authorList>
            <person name="Liu G."/>
        </authorList>
    </citation>
    <scope>NUCLEOTIDE SEQUENCE</scope>
    <source>
        <strain evidence="1">FJAT-50051</strain>
    </source>
</reference>
<dbReference type="EMBL" id="JAGYPE010000005">
    <property type="protein sequence ID" value="MBS4185325.1"/>
    <property type="molecule type" value="Genomic_DNA"/>
</dbReference>
<gene>
    <name evidence="1" type="ORF">KHB02_28475</name>
</gene>
<dbReference type="AlphaFoldDB" id="A0A942T2X1"/>
<proteinExistence type="predicted"/>
<comment type="caution">
    <text evidence="1">The sequence shown here is derived from an EMBL/GenBank/DDBJ whole genome shotgun (WGS) entry which is preliminary data.</text>
</comment>
<protein>
    <submittedName>
        <fullName evidence="1">Uncharacterized protein</fullName>
    </submittedName>
</protein>